<reference evidence="14 15" key="1">
    <citation type="submission" date="2019-06" db="EMBL/GenBank/DDBJ databases">
        <title>New taxonomy in bacterial strain CC-CFT640, isolated from vineyard.</title>
        <authorList>
            <person name="Lin S.-Y."/>
            <person name="Tsai C.-F."/>
            <person name="Young C.-C."/>
        </authorList>
    </citation>
    <scope>NUCLEOTIDE SEQUENCE [LARGE SCALE GENOMIC DNA]</scope>
    <source>
        <strain evidence="14 15">CC-CFT640</strain>
    </source>
</reference>
<dbReference type="EC" id="1.14.20.7" evidence="3"/>
<keyword evidence="6" id="KW-0266">Ethylene biosynthesis</keyword>
<evidence type="ECO:0000256" key="6">
    <source>
        <dbReference type="ARBA" id="ARBA00022666"/>
    </source>
</evidence>
<comment type="catalytic activity">
    <reaction evidence="10">
        <text>L-arginine + 2-oxoglutarate + O2 = guanidine + L-glutamate 5-semialdehyde + succinate + CO2</text>
        <dbReference type="Rhea" id="RHEA:31535"/>
        <dbReference type="ChEBI" id="CHEBI:15379"/>
        <dbReference type="ChEBI" id="CHEBI:16526"/>
        <dbReference type="ChEBI" id="CHEBI:16810"/>
        <dbReference type="ChEBI" id="CHEBI:30031"/>
        <dbReference type="ChEBI" id="CHEBI:30087"/>
        <dbReference type="ChEBI" id="CHEBI:32682"/>
        <dbReference type="ChEBI" id="CHEBI:58066"/>
        <dbReference type="EC" id="1.14.20.7"/>
    </reaction>
</comment>
<dbReference type="InterPro" id="IPR005123">
    <property type="entry name" value="Oxoglu/Fe-dep_dioxygenase_dom"/>
</dbReference>
<dbReference type="GO" id="GO:0046872">
    <property type="term" value="F:metal ion binding"/>
    <property type="evidence" value="ECO:0007669"/>
    <property type="project" value="UniProtKB-KW"/>
</dbReference>
<dbReference type="Pfam" id="PF03171">
    <property type="entry name" value="2OG-FeII_Oxy"/>
    <property type="match status" value="1"/>
</dbReference>
<evidence type="ECO:0000256" key="7">
    <source>
        <dbReference type="ARBA" id="ARBA00031011"/>
    </source>
</evidence>
<keyword evidence="15" id="KW-1185">Reference proteome</keyword>
<evidence type="ECO:0000256" key="12">
    <source>
        <dbReference type="SAM" id="MobiDB-lite"/>
    </source>
</evidence>
<evidence type="ECO:0000256" key="4">
    <source>
        <dbReference type="ARBA" id="ARBA00012531"/>
    </source>
</evidence>
<dbReference type="PANTHER" id="PTHR47990">
    <property type="entry name" value="2-OXOGLUTARATE (2OG) AND FE(II)-DEPENDENT OXYGENASE SUPERFAMILY PROTEIN-RELATED"/>
    <property type="match status" value="1"/>
</dbReference>
<evidence type="ECO:0000313" key="15">
    <source>
        <dbReference type="Proteomes" id="UP000321638"/>
    </source>
</evidence>
<evidence type="ECO:0000256" key="11">
    <source>
        <dbReference type="RuleBase" id="RU003682"/>
    </source>
</evidence>
<dbReference type="GO" id="GO:0102276">
    <property type="term" value="F:2-oxoglutarate oxygenase/decarboxylase (ethylene-forming) activity"/>
    <property type="evidence" value="ECO:0007669"/>
    <property type="project" value="UniProtKB-EC"/>
</dbReference>
<keyword evidence="11" id="KW-0479">Metal-binding</keyword>
<accession>A0A5C8PHM9</accession>
<comment type="similarity">
    <text evidence="11">Belongs to the iron/ascorbate-dependent oxidoreductase family.</text>
</comment>
<dbReference type="InterPro" id="IPR026992">
    <property type="entry name" value="DIOX_N"/>
</dbReference>
<dbReference type="Gene3D" id="2.60.120.330">
    <property type="entry name" value="B-lactam Antibiotic, Isopenicillin N Synthase, Chain"/>
    <property type="match status" value="1"/>
</dbReference>
<sequence>MRAAVRDLSREVAHAGARDPAPRAGRRAAHRQGALEAGQTLLGGGGRPGAGRSSRGRTRLAAAAARRGGRCMTMAALPVIDAAALVAGDPSARRALHAASRDVGTFRLAGMPFRRDAVSLARRLFALDAAARQQLDIARSAHFRGFSVMHNERDWREQIHFARERPARAAGQPWHRLEGPNLWPPDPALRCDVQALLRGAEDIGRLLLASLAQAIGASPDAFGAASDDAYTLLKLIRYHAQPDGGERRRGVAAHCDFSWLTLLFQDDIGGLQVLDRGVRWIDVPAAPELVVVNIGELLQFATWGDLFAAPHRVVNPSRSRERLSVPVFINPPLAHTIRRVGRQPAAPSWPDPAHIHRVLPLAQVADAGVEHLHFGASEWRRKGENIWCAECCAAAPG</sequence>
<dbReference type="OrthoDB" id="21825at2"/>
<evidence type="ECO:0000256" key="5">
    <source>
        <dbReference type="ARBA" id="ARBA00019045"/>
    </source>
</evidence>
<evidence type="ECO:0000256" key="10">
    <source>
        <dbReference type="ARBA" id="ARBA00049359"/>
    </source>
</evidence>
<feature type="compositionally biased region" description="Basic and acidic residues" evidence="12">
    <location>
        <begin position="1"/>
        <end position="21"/>
    </location>
</feature>
<feature type="domain" description="Fe2OG dioxygenase" evidence="13">
    <location>
        <begin position="228"/>
        <end position="331"/>
    </location>
</feature>
<keyword evidence="11" id="KW-0408">Iron</keyword>
<evidence type="ECO:0000256" key="1">
    <source>
        <dbReference type="ARBA" id="ARBA00001954"/>
    </source>
</evidence>
<organism evidence="14 15">
    <name type="scientific">Vineibacter terrae</name>
    <dbReference type="NCBI Taxonomy" id="2586908"/>
    <lineage>
        <taxon>Bacteria</taxon>
        <taxon>Pseudomonadati</taxon>
        <taxon>Pseudomonadota</taxon>
        <taxon>Alphaproteobacteria</taxon>
        <taxon>Hyphomicrobiales</taxon>
        <taxon>Vineibacter</taxon>
    </lineage>
</organism>
<keyword evidence="11" id="KW-0560">Oxidoreductase</keyword>
<dbReference type="InterPro" id="IPR044861">
    <property type="entry name" value="IPNS-like_FE2OG_OXY"/>
</dbReference>
<evidence type="ECO:0000256" key="9">
    <source>
        <dbReference type="ARBA" id="ARBA00047725"/>
    </source>
</evidence>
<name>A0A5C8PHM9_9HYPH</name>
<evidence type="ECO:0000256" key="2">
    <source>
        <dbReference type="ARBA" id="ARBA00004767"/>
    </source>
</evidence>
<comment type="pathway">
    <text evidence="2">Alkene biosynthesis; ethylene biosynthesis via 2-oxoglutarate.</text>
</comment>
<comment type="catalytic activity">
    <reaction evidence="9">
        <text>2-oxoglutarate + O2 + 2 H(+) = ethene + 3 CO2 + H2O</text>
        <dbReference type="Rhea" id="RHEA:31523"/>
        <dbReference type="ChEBI" id="CHEBI:15377"/>
        <dbReference type="ChEBI" id="CHEBI:15378"/>
        <dbReference type="ChEBI" id="CHEBI:15379"/>
        <dbReference type="ChEBI" id="CHEBI:16526"/>
        <dbReference type="ChEBI" id="CHEBI:16810"/>
        <dbReference type="ChEBI" id="CHEBI:18153"/>
        <dbReference type="EC" id="1.13.12.19"/>
    </reaction>
</comment>
<dbReference type="EMBL" id="VDUZ01000026">
    <property type="protein sequence ID" value="TXL73316.1"/>
    <property type="molecule type" value="Genomic_DNA"/>
</dbReference>
<dbReference type="SUPFAM" id="SSF51197">
    <property type="entry name" value="Clavaminate synthase-like"/>
    <property type="match status" value="1"/>
</dbReference>
<dbReference type="PROSITE" id="PS51471">
    <property type="entry name" value="FE2OG_OXY"/>
    <property type="match status" value="1"/>
</dbReference>
<dbReference type="AlphaFoldDB" id="A0A5C8PHM9"/>
<comment type="caution">
    <text evidence="14">The sequence shown here is derived from an EMBL/GenBank/DDBJ whole genome shotgun (WGS) entry which is preliminary data.</text>
</comment>
<proteinExistence type="inferred from homology"/>
<evidence type="ECO:0000313" key="14">
    <source>
        <dbReference type="EMBL" id="TXL73316.1"/>
    </source>
</evidence>
<evidence type="ECO:0000256" key="8">
    <source>
        <dbReference type="ARBA" id="ARBA00031282"/>
    </source>
</evidence>
<gene>
    <name evidence="14" type="ORF">FHP25_21775</name>
</gene>
<feature type="region of interest" description="Disordered" evidence="12">
    <location>
        <begin position="1"/>
        <end position="57"/>
    </location>
</feature>
<evidence type="ECO:0000259" key="13">
    <source>
        <dbReference type="PROSITE" id="PS51471"/>
    </source>
</evidence>
<dbReference type="Pfam" id="PF14226">
    <property type="entry name" value="DIOX_N"/>
    <property type="match status" value="1"/>
</dbReference>
<dbReference type="InterPro" id="IPR050231">
    <property type="entry name" value="Iron_ascorbate_oxido_reductase"/>
</dbReference>
<feature type="compositionally biased region" description="Low complexity" evidence="12">
    <location>
        <begin position="31"/>
        <end position="40"/>
    </location>
</feature>
<protein>
    <recommendedName>
        <fullName evidence="5">2-oxoglutarate-dependent ethylene/succinate-forming enzyme</fullName>
        <ecNumber evidence="4">1.13.12.19</ecNumber>
        <ecNumber evidence="3">1.14.20.7</ecNumber>
    </recommendedName>
    <alternativeName>
        <fullName evidence="7">2-oxoglutarate dioxygenase (ethylene-forming)</fullName>
    </alternativeName>
    <alternativeName>
        <fullName evidence="8">2-oxoglutarate/L-arginine monooxygenase/decarboxylase (succinate-forming)</fullName>
    </alternativeName>
</protein>
<dbReference type="EC" id="1.13.12.19" evidence="4"/>
<dbReference type="GO" id="GO:0009693">
    <property type="term" value="P:ethylene biosynthetic process"/>
    <property type="evidence" value="ECO:0007669"/>
    <property type="project" value="UniProtKB-KW"/>
</dbReference>
<comment type="cofactor">
    <cofactor evidence="1">
        <name>Fe(2+)</name>
        <dbReference type="ChEBI" id="CHEBI:29033"/>
    </cofactor>
</comment>
<dbReference type="Proteomes" id="UP000321638">
    <property type="component" value="Unassembled WGS sequence"/>
</dbReference>
<dbReference type="InterPro" id="IPR027443">
    <property type="entry name" value="IPNS-like_sf"/>
</dbReference>
<evidence type="ECO:0000256" key="3">
    <source>
        <dbReference type="ARBA" id="ARBA00012293"/>
    </source>
</evidence>